<comment type="caution">
    <text evidence="1">The sequence shown here is derived from an EMBL/GenBank/DDBJ whole genome shotgun (WGS) entry which is preliminary data.</text>
</comment>
<dbReference type="InterPro" id="IPR014988">
    <property type="entry name" value="Uncharacterised_YqcI/YcgG"/>
</dbReference>
<evidence type="ECO:0000313" key="1">
    <source>
        <dbReference type="EMBL" id="OZM71687.1"/>
    </source>
</evidence>
<dbReference type="PANTHER" id="PTHR40045">
    <property type="entry name" value="YCGG FAMILY PROTEIN"/>
    <property type="match status" value="1"/>
</dbReference>
<dbReference type="EMBL" id="NKYE01000012">
    <property type="protein sequence ID" value="OZM71687.1"/>
    <property type="molecule type" value="Genomic_DNA"/>
</dbReference>
<protein>
    <recommendedName>
        <fullName evidence="3">Cupin</fullName>
    </recommendedName>
</protein>
<sequence length="346" mass="38787">MLDKNAPFPCIFGVDAVKRRTLRYCFAPAGPKRVAALAEALREFAGQCVELGRRTSLVAFFETDPEHRDLATQEREFWALLAALAEDDEEPWPTGISTDTESATWEFSFAGVPFFVVANTEFHQARRSRYFEYFTVTFQPRFVFDDLAEESVAGRNARKVIRERLRAYDDVAPHASLGSFGGESNREWVQYFLPDDESVVPQLTRCPINHTKPERNAMSGPRISTNSPIQVAPALRELMPEQGSVELQHDQPGKTFTWHRHSLDEQLHVLEGGMTLFWVDADNGYHEQRVTEGARIDLPAGTVHGSTAGAAGCHYVIKPEGGRTAVTEFLQEAQWPHPPVSAEAAR</sequence>
<evidence type="ECO:0000313" key="2">
    <source>
        <dbReference type="Proteomes" id="UP000242444"/>
    </source>
</evidence>
<dbReference type="PANTHER" id="PTHR40045:SF1">
    <property type="entry name" value="YQCI_YCGG FAMILY PROTEIN"/>
    <property type="match status" value="1"/>
</dbReference>
<reference evidence="1 2" key="1">
    <citation type="submission" date="2017-07" db="EMBL/GenBank/DDBJ databases">
        <title>Amycolatopsis antarcticus sp. nov., isolated from the surface of an Antarcticus brown macroalga.</title>
        <authorList>
            <person name="Wang J."/>
            <person name="Leiva S."/>
            <person name="Huang J."/>
            <person name="Huang Y."/>
        </authorList>
    </citation>
    <scope>NUCLEOTIDE SEQUENCE [LARGE SCALE GENOMIC DNA]</scope>
    <source>
        <strain evidence="1 2">AU-G6</strain>
    </source>
</reference>
<dbReference type="Proteomes" id="UP000242444">
    <property type="component" value="Unassembled WGS sequence"/>
</dbReference>
<accession>A0A263D222</accession>
<dbReference type="Pfam" id="PF08892">
    <property type="entry name" value="YqcI_YcgG"/>
    <property type="match status" value="1"/>
</dbReference>
<dbReference type="InterPro" id="IPR014710">
    <property type="entry name" value="RmlC-like_jellyroll"/>
</dbReference>
<dbReference type="Gene3D" id="2.60.120.10">
    <property type="entry name" value="Jelly Rolls"/>
    <property type="match status" value="1"/>
</dbReference>
<name>A0A263D222_9PSEU</name>
<dbReference type="AlphaFoldDB" id="A0A263D222"/>
<dbReference type="SUPFAM" id="SSF51182">
    <property type="entry name" value="RmlC-like cupins"/>
    <property type="match status" value="1"/>
</dbReference>
<evidence type="ECO:0008006" key="3">
    <source>
        <dbReference type="Google" id="ProtNLM"/>
    </source>
</evidence>
<dbReference type="OrthoDB" id="112290at2"/>
<organism evidence="1 2">
    <name type="scientific">Amycolatopsis antarctica</name>
    <dbReference type="NCBI Taxonomy" id="1854586"/>
    <lineage>
        <taxon>Bacteria</taxon>
        <taxon>Bacillati</taxon>
        <taxon>Actinomycetota</taxon>
        <taxon>Actinomycetes</taxon>
        <taxon>Pseudonocardiales</taxon>
        <taxon>Pseudonocardiaceae</taxon>
        <taxon>Amycolatopsis</taxon>
    </lineage>
</organism>
<dbReference type="InParanoid" id="A0A263D222"/>
<proteinExistence type="predicted"/>
<keyword evidence="2" id="KW-1185">Reference proteome</keyword>
<dbReference type="InterPro" id="IPR011051">
    <property type="entry name" value="RmlC_Cupin_sf"/>
</dbReference>
<gene>
    <name evidence="1" type="ORF">CFN78_19450</name>
</gene>